<dbReference type="PANTHER" id="PTHR13847">
    <property type="entry name" value="SARCOSINE DEHYDROGENASE-RELATED"/>
    <property type="match status" value="1"/>
</dbReference>
<dbReference type="Pfam" id="PF01266">
    <property type="entry name" value="DAO"/>
    <property type="match status" value="1"/>
</dbReference>
<feature type="domain" description="FAD dependent oxidoreductase" evidence="2">
    <location>
        <begin position="6"/>
        <end position="393"/>
    </location>
</feature>
<dbReference type="Proteomes" id="UP000298781">
    <property type="component" value="Chromosome"/>
</dbReference>
<sequence>MTAIHDVLVLGAGMVGVSAALEARRRGLSVVLVDRRGPGEETSYGNSGVIDGGNLYPVAMPRDLPTLFKHALNRQTASHYHLAALPRVAGWMFDYWRWSAVDKLEETARVMRPFFAEAVGSHREFAKIAGAERFFRQDGWLELYRLQSSLDAQERRLKLAKEYGLNSTKLSMGETLELEPHLKGAFAGAIWQQDSDTVSSPGGVTKAYAEAFVAAGGRLAKGDAMTLAKVPEGFAVDTDEGRVLARQAVVALGIWSKDLVAKFGYSVPLAAKRGYHRHYQPKGNAFLSRQVCDEDVGYVLCPMEQGIRLTTGVEIALAEAPKTPVQVERAFRAASDLFDLGEPVEAEPWMGRRPATPDSRPIIGPAPGHEGLWFAFGHGHWGFTLGPATAKALLSAMSGEPPHVDLTPYRMGRWG</sequence>
<evidence type="ECO:0000259" key="2">
    <source>
        <dbReference type="Pfam" id="PF01266"/>
    </source>
</evidence>
<evidence type="ECO:0000256" key="1">
    <source>
        <dbReference type="ARBA" id="ARBA00023002"/>
    </source>
</evidence>
<keyword evidence="1" id="KW-0560">Oxidoreductase</keyword>
<dbReference type="OrthoDB" id="9805337at2"/>
<reference evidence="3 4" key="1">
    <citation type="submission" date="2019-04" db="EMBL/GenBank/DDBJ databases">
        <title>Phreatobacter aquaticus sp. nov.</title>
        <authorList>
            <person name="Choi A."/>
        </authorList>
    </citation>
    <scope>NUCLEOTIDE SEQUENCE [LARGE SCALE GENOMIC DNA]</scope>
    <source>
        <strain evidence="3 4">KCTC 52518</strain>
    </source>
</reference>
<dbReference type="SUPFAM" id="SSF54373">
    <property type="entry name" value="FAD-linked reductases, C-terminal domain"/>
    <property type="match status" value="1"/>
</dbReference>
<name>A0A4D7B415_9HYPH</name>
<dbReference type="Gene3D" id="3.30.9.10">
    <property type="entry name" value="D-Amino Acid Oxidase, subunit A, domain 2"/>
    <property type="match status" value="1"/>
</dbReference>
<dbReference type="GO" id="GO:0005737">
    <property type="term" value="C:cytoplasm"/>
    <property type="evidence" value="ECO:0007669"/>
    <property type="project" value="TreeGrafter"/>
</dbReference>
<proteinExistence type="predicted"/>
<dbReference type="EMBL" id="CP039690">
    <property type="protein sequence ID" value="QCI62872.1"/>
    <property type="molecule type" value="Genomic_DNA"/>
</dbReference>
<organism evidence="3 4">
    <name type="scientific">Phreatobacter stygius</name>
    <dbReference type="NCBI Taxonomy" id="1940610"/>
    <lineage>
        <taxon>Bacteria</taxon>
        <taxon>Pseudomonadati</taxon>
        <taxon>Pseudomonadota</taxon>
        <taxon>Alphaproteobacteria</taxon>
        <taxon>Hyphomicrobiales</taxon>
        <taxon>Phreatobacteraceae</taxon>
        <taxon>Phreatobacter</taxon>
    </lineage>
</organism>
<dbReference type="InterPro" id="IPR036188">
    <property type="entry name" value="FAD/NAD-bd_sf"/>
</dbReference>
<dbReference type="PANTHER" id="PTHR13847:SF289">
    <property type="entry name" value="GLYCINE OXIDASE"/>
    <property type="match status" value="1"/>
</dbReference>
<dbReference type="KEGG" id="pstg:E8M01_00595"/>
<evidence type="ECO:0000313" key="4">
    <source>
        <dbReference type="Proteomes" id="UP000298781"/>
    </source>
</evidence>
<dbReference type="Gene3D" id="3.50.50.60">
    <property type="entry name" value="FAD/NAD(P)-binding domain"/>
    <property type="match status" value="1"/>
</dbReference>
<dbReference type="RefSeq" id="WP_136958335.1">
    <property type="nucleotide sequence ID" value="NZ_CP039690.1"/>
</dbReference>
<keyword evidence="4" id="KW-1185">Reference proteome</keyword>
<gene>
    <name evidence="3" type="ORF">E8M01_00595</name>
</gene>
<accession>A0A4D7B415</accession>
<evidence type="ECO:0000313" key="3">
    <source>
        <dbReference type="EMBL" id="QCI62872.1"/>
    </source>
</evidence>
<dbReference type="GO" id="GO:0016491">
    <property type="term" value="F:oxidoreductase activity"/>
    <property type="evidence" value="ECO:0007669"/>
    <property type="project" value="UniProtKB-KW"/>
</dbReference>
<dbReference type="SUPFAM" id="SSF51905">
    <property type="entry name" value="FAD/NAD(P)-binding domain"/>
    <property type="match status" value="1"/>
</dbReference>
<dbReference type="AlphaFoldDB" id="A0A4D7B415"/>
<dbReference type="InterPro" id="IPR006076">
    <property type="entry name" value="FAD-dep_OxRdtase"/>
</dbReference>
<protein>
    <submittedName>
        <fullName evidence="3">FAD-binding oxidoreductase</fullName>
    </submittedName>
</protein>